<evidence type="ECO:0008006" key="4">
    <source>
        <dbReference type="Google" id="ProtNLM"/>
    </source>
</evidence>
<dbReference type="RefSeq" id="WP_014164833.1">
    <property type="nucleotide sequence ID" value="NC_016510.2"/>
</dbReference>
<reference evidence="2 3" key="1">
    <citation type="journal article" date="2012" name="J. Bacteriol.">
        <title>Genome Sequence of the Fish Pathogen Flavobacterium columnare ATCC 49512.</title>
        <authorList>
            <person name="Tekedar H.C."/>
            <person name="Karsi A."/>
            <person name="Gillaspy A.F."/>
            <person name="Dyer D.W."/>
            <person name="Benton N.R."/>
            <person name="Zaitshik J."/>
            <person name="Vamenta S."/>
            <person name="Banes M.M."/>
            <person name="Gulsoy N."/>
            <person name="Aboko-Cole M."/>
            <person name="Waldbieser G.C."/>
            <person name="Lawrence M.L."/>
        </authorList>
    </citation>
    <scope>NUCLEOTIDE SEQUENCE [LARGE SCALE GENOMIC DNA]</scope>
    <source>
        <strain evidence="3">ATCC 49512 / CIP 103533 / TG 44/87</strain>
    </source>
</reference>
<evidence type="ECO:0000313" key="2">
    <source>
        <dbReference type="EMBL" id="AEW85550.2"/>
    </source>
</evidence>
<organism evidence="2 3">
    <name type="scientific">Flavobacterium columnare (strain ATCC 49512 / CIP 103533 / TG 44/87)</name>
    <dbReference type="NCBI Taxonomy" id="1041826"/>
    <lineage>
        <taxon>Bacteria</taxon>
        <taxon>Pseudomonadati</taxon>
        <taxon>Bacteroidota</taxon>
        <taxon>Flavobacteriia</taxon>
        <taxon>Flavobacteriales</taxon>
        <taxon>Flavobacteriaceae</taxon>
        <taxon>Flavobacterium</taxon>
    </lineage>
</organism>
<keyword evidence="1" id="KW-1133">Transmembrane helix</keyword>
<dbReference type="AlphaFoldDB" id="G8X5U7"/>
<accession>G8X5U7</accession>
<keyword evidence="3" id="KW-1185">Reference proteome</keyword>
<dbReference type="SUPFAM" id="SSF82185">
    <property type="entry name" value="Histone H3 K4-specific methyltransferase SET7/9 N-terminal domain"/>
    <property type="match status" value="1"/>
</dbReference>
<feature type="transmembrane region" description="Helical" evidence="1">
    <location>
        <begin position="9"/>
        <end position="28"/>
    </location>
</feature>
<dbReference type="KEGG" id="fco:FCOL_03550"/>
<keyword evidence="1" id="KW-0472">Membrane</keyword>
<dbReference type="Gene3D" id="3.90.930.1">
    <property type="match status" value="1"/>
</dbReference>
<protein>
    <recommendedName>
        <fullName evidence="4">MORN repeat variant</fullName>
    </recommendedName>
</protein>
<keyword evidence="1" id="KW-0812">Transmembrane</keyword>
<name>G8X5U7_FLACA</name>
<dbReference type="HOGENOM" id="CLU_1064573_0_0_10"/>
<sequence length="261" mass="30875">MTINKKHKILLPLLIIVVFGALIFIFYFKKQKVYTSKEYNSNGQLIGVNEYAVRNNDTILQGKFERYNDRGIIISKGQFLNDETYGKCFYYYDNGKIKSIYFRKSSKINLECLFYTENSLPEKYIMCDDLGKTAFVIHFDEKGVTKYNGYFQIETYQYKFSHPEQFKIKEQQYLKVGDKLKYSYLIANIPNAKRSFKIENISVDNSKVKRTLKHIEPCQWDVEEILTKKGKNTIRSIVKYEFKDKVTPVFIDTLSFDIEVH</sequence>
<proteinExistence type="predicted"/>
<evidence type="ECO:0000256" key="1">
    <source>
        <dbReference type="SAM" id="Phobius"/>
    </source>
</evidence>
<dbReference type="Proteomes" id="UP000005638">
    <property type="component" value="Chromosome"/>
</dbReference>
<evidence type="ECO:0000313" key="3">
    <source>
        <dbReference type="Proteomes" id="UP000005638"/>
    </source>
</evidence>
<dbReference type="eggNOG" id="ENOG5032QKW">
    <property type="taxonomic scope" value="Bacteria"/>
</dbReference>
<gene>
    <name evidence="2" type="ordered locus">FCOL_03550</name>
</gene>
<dbReference type="EMBL" id="CP003222">
    <property type="protein sequence ID" value="AEW85550.2"/>
    <property type="molecule type" value="Genomic_DNA"/>
</dbReference>